<dbReference type="GO" id="GO:0005829">
    <property type="term" value="C:cytosol"/>
    <property type="evidence" value="ECO:0007669"/>
    <property type="project" value="TreeGrafter"/>
</dbReference>
<dbReference type="SUPFAM" id="SSF54791">
    <property type="entry name" value="Eukaryotic type KH-domain (KH-domain type I)"/>
    <property type="match status" value="1"/>
</dbReference>
<dbReference type="GO" id="GO:0004654">
    <property type="term" value="F:polyribonucleotide nucleotidyltransferase activity"/>
    <property type="evidence" value="ECO:0007669"/>
    <property type="project" value="InterPro"/>
</dbReference>
<dbReference type="Gene3D" id="3.30.230.70">
    <property type="entry name" value="GHMP Kinase, N-terminal domain"/>
    <property type="match status" value="1"/>
</dbReference>
<dbReference type="SUPFAM" id="SSF55666">
    <property type="entry name" value="Ribonuclease PH domain 2-like"/>
    <property type="match status" value="2"/>
</dbReference>
<dbReference type="EMBL" id="BARV01000589">
    <property type="protein sequence ID" value="GAI00252.1"/>
    <property type="molecule type" value="Genomic_DNA"/>
</dbReference>
<dbReference type="InterPro" id="IPR012162">
    <property type="entry name" value="PNPase"/>
</dbReference>
<dbReference type="GO" id="GO:0003723">
    <property type="term" value="F:RNA binding"/>
    <property type="evidence" value="ECO:0007669"/>
    <property type="project" value="UniProtKB-KW"/>
</dbReference>
<evidence type="ECO:0000313" key="4">
    <source>
        <dbReference type="EMBL" id="GAI00252.1"/>
    </source>
</evidence>
<dbReference type="NCBIfam" id="NF008805">
    <property type="entry name" value="PRK11824.1"/>
    <property type="match status" value="1"/>
</dbReference>
<feature type="domain" description="Exoribonuclease phosphorolytic" evidence="2">
    <location>
        <begin position="133"/>
        <end position="266"/>
    </location>
</feature>
<feature type="domain" description="Polyribonucleotide nucleotidyltransferase RNA-binding" evidence="3">
    <location>
        <begin position="54"/>
        <end position="130"/>
    </location>
</feature>
<sequence length="392" mass="42150">MVEAGAKEASESLALEAIEFGHEANQEIIKLQEELQQAYGKPKVEVKAREVAPELSAHISTLLGDKLNEALGQPGKLEREQVLASLRDEAKQKLVDSFSEEEVDFAFEARLKAEIRKRILQGKQHVDGRRADEIRPIHCEVGLLPRAHGSGLFARGGTQTLTITTLGSARQEQLLDGLGLAETKRFMHHYNFPPFSSGEVKRVGSPGRREIGHGALGERAIRPILPSEEDFPYTVRLVSEVLSSNGSTSMASTCGSTLSLMDAGVPIKAPVAGIAMGLVTGENGEHVILTDIEGIEDACGDMDFKVAGTSRGITALQLDIKVAGVDSKILAESLTQARQARLEILDKMAQTISTSRPGISPYAPRIHEITIAASKIGNVIGPGGRTIRSITE</sequence>
<dbReference type="CDD" id="cd02393">
    <property type="entry name" value="KH-I_PNPase"/>
    <property type="match status" value="1"/>
</dbReference>
<dbReference type="Pfam" id="PF01138">
    <property type="entry name" value="RNase_PH"/>
    <property type="match status" value="1"/>
</dbReference>
<dbReference type="InterPro" id="IPR027408">
    <property type="entry name" value="PNPase/RNase_PH_dom_sf"/>
</dbReference>
<gene>
    <name evidence="4" type="ORF">S06H3_02113</name>
</gene>
<keyword evidence="1" id="KW-0694">RNA-binding</keyword>
<dbReference type="GO" id="GO:0000175">
    <property type="term" value="F:3'-5'-RNA exonuclease activity"/>
    <property type="evidence" value="ECO:0007669"/>
    <property type="project" value="TreeGrafter"/>
</dbReference>
<dbReference type="InterPro" id="IPR036345">
    <property type="entry name" value="ExoRNase_PH_dom2_sf"/>
</dbReference>
<dbReference type="GO" id="GO:0006402">
    <property type="term" value="P:mRNA catabolic process"/>
    <property type="evidence" value="ECO:0007669"/>
    <property type="project" value="InterPro"/>
</dbReference>
<organism evidence="4">
    <name type="scientific">marine sediment metagenome</name>
    <dbReference type="NCBI Taxonomy" id="412755"/>
    <lineage>
        <taxon>unclassified sequences</taxon>
        <taxon>metagenomes</taxon>
        <taxon>ecological metagenomes</taxon>
    </lineage>
</organism>
<dbReference type="AlphaFoldDB" id="X1JZQ1"/>
<reference evidence="4" key="1">
    <citation type="journal article" date="2014" name="Front. Microbiol.">
        <title>High frequency of phylogenetically diverse reductive dehalogenase-homologous genes in deep subseafloor sedimentary metagenomes.</title>
        <authorList>
            <person name="Kawai M."/>
            <person name="Futagami T."/>
            <person name="Toyoda A."/>
            <person name="Takaki Y."/>
            <person name="Nishi S."/>
            <person name="Hori S."/>
            <person name="Arai W."/>
            <person name="Tsubouchi T."/>
            <person name="Morono Y."/>
            <person name="Uchiyama I."/>
            <person name="Ito T."/>
            <person name="Fujiyama A."/>
            <person name="Inagaki F."/>
            <person name="Takami H."/>
        </authorList>
    </citation>
    <scope>NUCLEOTIDE SEQUENCE</scope>
    <source>
        <strain evidence="4">Expedition CK06-06</strain>
    </source>
</reference>
<dbReference type="SUPFAM" id="SSF54211">
    <property type="entry name" value="Ribosomal protein S5 domain 2-like"/>
    <property type="match status" value="1"/>
</dbReference>
<dbReference type="InterPro" id="IPR036612">
    <property type="entry name" value="KH_dom_type_1_sf"/>
</dbReference>
<dbReference type="InterPro" id="IPR020568">
    <property type="entry name" value="Ribosomal_Su5_D2-typ_SF"/>
</dbReference>
<dbReference type="GO" id="GO:0006396">
    <property type="term" value="P:RNA processing"/>
    <property type="evidence" value="ECO:0007669"/>
    <property type="project" value="InterPro"/>
</dbReference>
<protein>
    <submittedName>
        <fullName evidence="4">Uncharacterized protein</fullName>
    </submittedName>
</protein>
<dbReference type="SUPFAM" id="SSF46915">
    <property type="entry name" value="Polynucleotide phosphorylase/guanosine pentaphosphate synthase (PNPase/GPSI), domain 3"/>
    <property type="match status" value="1"/>
</dbReference>
<dbReference type="InterPro" id="IPR001247">
    <property type="entry name" value="ExoRNase_PH_dom1"/>
</dbReference>
<evidence type="ECO:0000256" key="1">
    <source>
        <dbReference type="ARBA" id="ARBA00022884"/>
    </source>
</evidence>
<comment type="caution">
    <text evidence="4">The sequence shown here is derived from an EMBL/GenBank/DDBJ whole genome shotgun (WGS) entry which is preliminary data.</text>
</comment>
<dbReference type="CDD" id="cd11364">
    <property type="entry name" value="RNase_PH_PNPase_2"/>
    <property type="match status" value="1"/>
</dbReference>
<dbReference type="Gene3D" id="3.30.1370.10">
    <property type="entry name" value="K Homology domain, type 1"/>
    <property type="match status" value="1"/>
</dbReference>
<dbReference type="PANTHER" id="PTHR11252:SF0">
    <property type="entry name" value="POLYRIBONUCLEOTIDE NUCLEOTIDYLTRANSFERASE 1, MITOCHONDRIAL"/>
    <property type="match status" value="1"/>
</dbReference>
<evidence type="ECO:0000259" key="2">
    <source>
        <dbReference type="Pfam" id="PF01138"/>
    </source>
</evidence>
<dbReference type="FunFam" id="3.30.230.70:FF:000002">
    <property type="entry name" value="Polyribonucleotide nucleotidyltransferase"/>
    <property type="match status" value="1"/>
</dbReference>
<dbReference type="NCBIfam" id="TIGR03591">
    <property type="entry name" value="polynuc_phos"/>
    <property type="match status" value="1"/>
</dbReference>
<dbReference type="Pfam" id="PF03726">
    <property type="entry name" value="PNPase"/>
    <property type="match status" value="1"/>
</dbReference>
<dbReference type="PANTHER" id="PTHR11252">
    <property type="entry name" value="POLYRIBONUCLEOTIDE NUCLEOTIDYLTRANSFERASE"/>
    <property type="match status" value="1"/>
</dbReference>
<feature type="non-terminal residue" evidence="4">
    <location>
        <position position="392"/>
    </location>
</feature>
<dbReference type="InterPro" id="IPR015848">
    <property type="entry name" value="PNPase_PH_RNA-bd_bac/org-type"/>
</dbReference>
<proteinExistence type="predicted"/>
<dbReference type="InterPro" id="IPR036456">
    <property type="entry name" value="PNPase_PH_RNA-bd_sf"/>
</dbReference>
<accession>X1JZQ1</accession>
<dbReference type="PROSITE" id="PS50084">
    <property type="entry name" value="KH_TYPE_1"/>
    <property type="match status" value="1"/>
</dbReference>
<name>X1JZQ1_9ZZZZ</name>
<evidence type="ECO:0000259" key="3">
    <source>
        <dbReference type="Pfam" id="PF03726"/>
    </source>
</evidence>